<proteinExistence type="predicted"/>
<feature type="compositionally biased region" description="Low complexity" evidence="1">
    <location>
        <begin position="193"/>
        <end position="214"/>
    </location>
</feature>
<comment type="caution">
    <text evidence="4">The sequence shown here is derived from an EMBL/GenBank/DDBJ whole genome shotgun (WGS) entry which is preliminary data.</text>
</comment>
<reference evidence="4" key="1">
    <citation type="journal article" date="2023" name="Science">
        <title>Genome structures resolve the early diversification of teleost fishes.</title>
        <authorList>
            <person name="Parey E."/>
            <person name="Louis A."/>
            <person name="Montfort J."/>
            <person name="Bouchez O."/>
            <person name="Roques C."/>
            <person name="Iampietro C."/>
            <person name="Lluch J."/>
            <person name="Castinel A."/>
            <person name="Donnadieu C."/>
            <person name="Desvignes T."/>
            <person name="Floi Bucao C."/>
            <person name="Jouanno E."/>
            <person name="Wen M."/>
            <person name="Mejri S."/>
            <person name="Dirks R."/>
            <person name="Jansen H."/>
            <person name="Henkel C."/>
            <person name="Chen W.J."/>
            <person name="Zahm M."/>
            <person name="Cabau C."/>
            <person name="Klopp C."/>
            <person name="Thompson A.W."/>
            <person name="Robinson-Rechavi M."/>
            <person name="Braasch I."/>
            <person name="Lecointre G."/>
            <person name="Bobe J."/>
            <person name="Postlethwait J.H."/>
            <person name="Berthelot C."/>
            <person name="Roest Crollius H."/>
            <person name="Guiguen Y."/>
        </authorList>
    </citation>
    <scope>NUCLEOTIDE SEQUENCE</scope>
    <source>
        <strain evidence="4">NC1722</strain>
    </source>
</reference>
<feature type="region of interest" description="Disordered" evidence="1">
    <location>
        <begin position="35"/>
        <end position="231"/>
    </location>
</feature>
<name>A0AAD7WFQ9_9TELE</name>
<feature type="chain" id="PRO_5042293749" description="Mucin-15" evidence="3">
    <location>
        <begin position="19"/>
        <end position="323"/>
    </location>
</feature>
<keyword evidence="2" id="KW-0812">Transmembrane</keyword>
<feature type="signal peptide" evidence="3">
    <location>
        <begin position="1"/>
        <end position="18"/>
    </location>
</feature>
<feature type="transmembrane region" description="Helical" evidence="2">
    <location>
        <begin position="240"/>
        <end position="262"/>
    </location>
</feature>
<evidence type="ECO:0000256" key="1">
    <source>
        <dbReference type="SAM" id="MobiDB-lite"/>
    </source>
</evidence>
<keyword evidence="3" id="KW-0732">Signal</keyword>
<keyword evidence="5" id="KW-1185">Reference proteome</keyword>
<dbReference type="EMBL" id="JAINUG010000121">
    <property type="protein sequence ID" value="KAJ8394935.1"/>
    <property type="molecule type" value="Genomic_DNA"/>
</dbReference>
<dbReference type="Proteomes" id="UP001221898">
    <property type="component" value="Unassembled WGS sequence"/>
</dbReference>
<evidence type="ECO:0000256" key="2">
    <source>
        <dbReference type="SAM" id="Phobius"/>
    </source>
</evidence>
<dbReference type="InterPro" id="IPR031371">
    <property type="entry name" value="Mucin-15"/>
</dbReference>
<evidence type="ECO:0000313" key="4">
    <source>
        <dbReference type="EMBL" id="KAJ8394935.1"/>
    </source>
</evidence>
<keyword evidence="2" id="KW-1133">Transmembrane helix</keyword>
<evidence type="ECO:0000256" key="3">
    <source>
        <dbReference type="SAM" id="SignalP"/>
    </source>
</evidence>
<evidence type="ECO:0008006" key="6">
    <source>
        <dbReference type="Google" id="ProtNLM"/>
    </source>
</evidence>
<feature type="compositionally biased region" description="Polar residues" evidence="1">
    <location>
        <begin position="60"/>
        <end position="85"/>
    </location>
</feature>
<feature type="compositionally biased region" description="Polar residues" evidence="1">
    <location>
        <begin position="220"/>
        <end position="231"/>
    </location>
</feature>
<evidence type="ECO:0000313" key="5">
    <source>
        <dbReference type="Proteomes" id="UP001221898"/>
    </source>
</evidence>
<accession>A0AAD7WFQ9</accession>
<dbReference type="PANTHER" id="PTHR45427">
    <property type="entry name" value="MUCIN-15"/>
    <property type="match status" value="1"/>
</dbReference>
<sequence>MDLRLLTLLGLTLQALSGVHLQDSGELATIQPEFAENPNDTDLDSTANSSGDDSGPLDENLSNNGTANDITLTETMPVENTSMPTNGGVAPPANGQNATDSLPASPSNGTARDPTATLPDIPLNATNLPTDTGIAMGNHSKLPNASHPTQLSPPDPIPDDSANNGTADEHNSTAKDPFVPAATENVPRPPQATSRPNTTTTTTTTTTTPTSNNTIKAGASGNNTDRGFLSNTEKRKNGNAWAAIIGTALAVGFVGLVIYVLLKKKNRREFMHRKLIEDIPPEPVLRLDNSEPLDLKYDGSAYYNPGLQGDNIQMTNFPQGHMH</sequence>
<protein>
    <recommendedName>
        <fullName evidence="6">Mucin-15</fullName>
    </recommendedName>
</protein>
<organism evidence="4 5">
    <name type="scientific">Aldrovandia affinis</name>
    <dbReference type="NCBI Taxonomy" id="143900"/>
    <lineage>
        <taxon>Eukaryota</taxon>
        <taxon>Metazoa</taxon>
        <taxon>Chordata</taxon>
        <taxon>Craniata</taxon>
        <taxon>Vertebrata</taxon>
        <taxon>Euteleostomi</taxon>
        <taxon>Actinopterygii</taxon>
        <taxon>Neopterygii</taxon>
        <taxon>Teleostei</taxon>
        <taxon>Notacanthiformes</taxon>
        <taxon>Halosauridae</taxon>
        <taxon>Aldrovandia</taxon>
    </lineage>
</organism>
<feature type="compositionally biased region" description="Polar residues" evidence="1">
    <location>
        <begin position="141"/>
        <end position="150"/>
    </location>
</feature>
<dbReference type="PANTHER" id="PTHR45427:SF1">
    <property type="entry name" value="MUCIN-15"/>
    <property type="match status" value="1"/>
</dbReference>
<gene>
    <name evidence="4" type="ORF">AAFF_G00040580</name>
</gene>
<dbReference type="Pfam" id="PF15672">
    <property type="entry name" value="Mucin15"/>
    <property type="match status" value="1"/>
</dbReference>
<feature type="compositionally biased region" description="Polar residues" evidence="1">
    <location>
        <begin position="94"/>
        <end position="110"/>
    </location>
</feature>
<feature type="compositionally biased region" description="Polar residues" evidence="1">
    <location>
        <begin position="38"/>
        <end position="52"/>
    </location>
</feature>
<keyword evidence="2" id="KW-0472">Membrane</keyword>
<dbReference type="AlphaFoldDB" id="A0AAD7WFQ9"/>